<sequence length="84" mass="9502">MTSLEYYSKRKEDSRQELATLIAQANQFIGDTHNSLNTHTNQGSNIANIKMLSQQLQQLTSRIELEKQKGDMLESICLTLTTEG</sequence>
<dbReference type="Proteomes" id="UP000095657">
    <property type="component" value="Unassembled WGS sequence"/>
</dbReference>
<organism evidence="1 2">
    <name type="scientific">Bacteroides caccae</name>
    <dbReference type="NCBI Taxonomy" id="47678"/>
    <lineage>
        <taxon>Bacteria</taxon>
        <taxon>Pseudomonadati</taxon>
        <taxon>Bacteroidota</taxon>
        <taxon>Bacteroidia</taxon>
        <taxon>Bacteroidales</taxon>
        <taxon>Bacteroidaceae</taxon>
        <taxon>Bacteroides</taxon>
    </lineage>
</organism>
<evidence type="ECO:0000313" key="2">
    <source>
        <dbReference type="Proteomes" id="UP000095657"/>
    </source>
</evidence>
<accession>A0A174IU83</accession>
<protein>
    <submittedName>
        <fullName evidence="1">Uncharacterized protein</fullName>
    </submittedName>
</protein>
<reference evidence="1 2" key="1">
    <citation type="submission" date="2015-09" db="EMBL/GenBank/DDBJ databases">
        <authorList>
            <consortium name="Pathogen Informatics"/>
        </authorList>
    </citation>
    <scope>NUCLEOTIDE SEQUENCE [LARGE SCALE GENOMIC DNA]</scope>
    <source>
        <strain evidence="1 2">2789STDY5834880</strain>
    </source>
</reference>
<evidence type="ECO:0000313" key="1">
    <source>
        <dbReference type="EMBL" id="CUO88439.1"/>
    </source>
</evidence>
<dbReference type="STRING" id="47678.ERS852494_00987"/>
<dbReference type="RefSeq" id="WP_008765946.1">
    <property type="nucleotide sequence ID" value="NZ_CZAI01000002.1"/>
</dbReference>
<dbReference type="AlphaFoldDB" id="A0A174IU83"/>
<proteinExistence type="predicted"/>
<name>A0A174IU83_9BACE</name>
<gene>
    <name evidence="1" type="ORF">ERS852494_00987</name>
</gene>
<dbReference type="EMBL" id="CZAI01000002">
    <property type="protein sequence ID" value="CUO88439.1"/>
    <property type="molecule type" value="Genomic_DNA"/>
</dbReference>